<gene>
    <name evidence="2" type="ORF">PGTUg99_050043</name>
</gene>
<evidence type="ECO:0000313" key="3">
    <source>
        <dbReference type="Proteomes" id="UP000325313"/>
    </source>
</evidence>
<name>A0A5B0NCB5_PUCGR</name>
<protein>
    <submittedName>
        <fullName evidence="2">Uncharacterized protein</fullName>
    </submittedName>
</protein>
<dbReference type="EMBL" id="VDEP01000413">
    <property type="protein sequence ID" value="KAA1086144.1"/>
    <property type="molecule type" value="Genomic_DNA"/>
</dbReference>
<feature type="region of interest" description="Disordered" evidence="1">
    <location>
        <begin position="1"/>
        <end position="47"/>
    </location>
</feature>
<dbReference type="AlphaFoldDB" id="A0A5B0NCB5"/>
<organism evidence="2 3">
    <name type="scientific">Puccinia graminis f. sp. tritici</name>
    <dbReference type="NCBI Taxonomy" id="56615"/>
    <lineage>
        <taxon>Eukaryota</taxon>
        <taxon>Fungi</taxon>
        <taxon>Dikarya</taxon>
        <taxon>Basidiomycota</taxon>
        <taxon>Pucciniomycotina</taxon>
        <taxon>Pucciniomycetes</taxon>
        <taxon>Pucciniales</taxon>
        <taxon>Pucciniaceae</taxon>
        <taxon>Puccinia</taxon>
    </lineage>
</organism>
<proteinExistence type="predicted"/>
<dbReference type="Proteomes" id="UP000325313">
    <property type="component" value="Unassembled WGS sequence"/>
</dbReference>
<feature type="compositionally biased region" description="Polar residues" evidence="1">
    <location>
        <begin position="28"/>
        <end position="47"/>
    </location>
</feature>
<sequence>MVKGYPSRCGKPLLNIQKEHKSQKNHTLKTPQKAPQTPKTNHESPQAQTPWIILFPRQKLHSPETHSPPNIFYSSYPLCSTLVAIPLIHETVISSYLLPWNIPPLVVSY</sequence>
<comment type="caution">
    <text evidence="2">The sequence shown here is derived from an EMBL/GenBank/DDBJ whole genome shotgun (WGS) entry which is preliminary data.</text>
</comment>
<reference evidence="2 3" key="1">
    <citation type="submission" date="2019-05" db="EMBL/GenBank/DDBJ databases">
        <title>Emergence of the Ug99 lineage of the wheat stem rust pathogen through somatic hybridization.</title>
        <authorList>
            <person name="Li F."/>
            <person name="Upadhyaya N.M."/>
            <person name="Sperschneider J."/>
            <person name="Matny O."/>
            <person name="Nguyen-Phuc H."/>
            <person name="Mago R."/>
            <person name="Raley C."/>
            <person name="Miller M.E."/>
            <person name="Silverstein K.A.T."/>
            <person name="Henningsen E."/>
            <person name="Hirsch C.D."/>
            <person name="Visser B."/>
            <person name="Pretorius Z.A."/>
            <person name="Steffenson B.J."/>
            <person name="Schwessinger B."/>
            <person name="Dodds P.N."/>
            <person name="Figueroa M."/>
        </authorList>
    </citation>
    <scope>NUCLEOTIDE SEQUENCE [LARGE SCALE GENOMIC DNA]</scope>
    <source>
        <strain evidence="2 3">Ug99</strain>
    </source>
</reference>
<accession>A0A5B0NCB5</accession>
<evidence type="ECO:0000256" key="1">
    <source>
        <dbReference type="SAM" id="MobiDB-lite"/>
    </source>
</evidence>
<evidence type="ECO:0000313" key="2">
    <source>
        <dbReference type="EMBL" id="KAA1086144.1"/>
    </source>
</evidence>